<evidence type="ECO:0000256" key="1">
    <source>
        <dbReference type="ARBA" id="ARBA00001933"/>
    </source>
</evidence>
<protein>
    <recommendedName>
        <fullName evidence="4">Cysteine synthase B</fullName>
    </recommendedName>
    <alternativeName>
        <fullName evidence="5">O-acetylserine (thiol)-lyase B</fullName>
    </alternativeName>
    <alternativeName>
        <fullName evidence="6">O-acetylserine sulfhydrylase B</fullName>
    </alternativeName>
</protein>
<keyword evidence="3" id="KW-0663">Pyridoxal phosphate</keyword>
<comment type="similarity">
    <text evidence="2">Belongs to the cysteine synthase/cystathionine beta-synthase family.</text>
</comment>
<feature type="domain" description="Tryptophan synthase beta chain-like PALP" evidence="7">
    <location>
        <begin position="17"/>
        <end position="321"/>
    </location>
</feature>
<dbReference type="GO" id="GO:0016765">
    <property type="term" value="F:transferase activity, transferring alkyl or aryl (other than methyl) groups"/>
    <property type="evidence" value="ECO:0007669"/>
    <property type="project" value="UniProtKB-ARBA"/>
</dbReference>
<dbReference type="Pfam" id="PF00291">
    <property type="entry name" value="PALP"/>
    <property type="match status" value="1"/>
</dbReference>
<evidence type="ECO:0000313" key="9">
    <source>
        <dbReference type="Proteomes" id="UP000199382"/>
    </source>
</evidence>
<accession>A0A1G9AJ25</accession>
<dbReference type="GO" id="GO:0006535">
    <property type="term" value="P:cysteine biosynthetic process from serine"/>
    <property type="evidence" value="ECO:0007669"/>
    <property type="project" value="InterPro"/>
</dbReference>
<comment type="cofactor">
    <cofactor evidence="1">
        <name>pyridoxal 5'-phosphate</name>
        <dbReference type="ChEBI" id="CHEBI:597326"/>
    </cofactor>
</comment>
<dbReference type="EMBL" id="FNEK01000036">
    <property type="protein sequence ID" value="SDK27327.1"/>
    <property type="molecule type" value="Genomic_DNA"/>
</dbReference>
<evidence type="ECO:0000259" key="7">
    <source>
        <dbReference type="Pfam" id="PF00291"/>
    </source>
</evidence>
<evidence type="ECO:0000256" key="3">
    <source>
        <dbReference type="ARBA" id="ARBA00022898"/>
    </source>
</evidence>
<evidence type="ECO:0000256" key="5">
    <source>
        <dbReference type="ARBA" id="ARBA00078257"/>
    </source>
</evidence>
<dbReference type="SUPFAM" id="SSF53686">
    <property type="entry name" value="Tryptophan synthase beta subunit-like PLP-dependent enzymes"/>
    <property type="match status" value="1"/>
</dbReference>
<proteinExistence type="inferred from homology"/>
<dbReference type="PROSITE" id="PS00901">
    <property type="entry name" value="CYS_SYNTHASE"/>
    <property type="match status" value="1"/>
</dbReference>
<dbReference type="InterPro" id="IPR001216">
    <property type="entry name" value="P-phosphate_BS"/>
</dbReference>
<reference evidence="8 9" key="1">
    <citation type="submission" date="2016-10" db="EMBL/GenBank/DDBJ databases">
        <authorList>
            <person name="de Groot N.N."/>
        </authorList>
    </citation>
    <scope>NUCLEOTIDE SEQUENCE [LARGE SCALE GENOMIC DNA]</scope>
    <source>
        <strain evidence="8 9">DSM 25294</strain>
    </source>
</reference>
<dbReference type="FunFam" id="3.40.50.1100:FF:000003">
    <property type="entry name" value="Cystathionine beta-synthase"/>
    <property type="match status" value="1"/>
</dbReference>
<gene>
    <name evidence="8" type="ORF">SAMN04488026_10364</name>
</gene>
<dbReference type="STRING" id="571298.SAMN04488026_10364"/>
<evidence type="ECO:0000256" key="6">
    <source>
        <dbReference type="ARBA" id="ARBA00079153"/>
    </source>
</evidence>
<dbReference type="PANTHER" id="PTHR10314">
    <property type="entry name" value="CYSTATHIONINE BETA-SYNTHASE"/>
    <property type="match status" value="1"/>
</dbReference>
<evidence type="ECO:0000313" key="8">
    <source>
        <dbReference type="EMBL" id="SDK27327.1"/>
    </source>
</evidence>
<dbReference type="OrthoDB" id="9805733at2"/>
<dbReference type="InterPro" id="IPR050214">
    <property type="entry name" value="Cys_Synth/Cystath_Beta-Synth"/>
</dbReference>
<evidence type="ECO:0000256" key="4">
    <source>
        <dbReference type="ARBA" id="ARBA00072081"/>
    </source>
</evidence>
<dbReference type="AlphaFoldDB" id="A0A1G9AJ25"/>
<sequence>MTIRTTSGRARRYDSVLDTVGDTPCIRINNIAPKQVTVYVKFEAFNPAGSVKDRLALNIIEAAEQDGRLKPGQTVVEATSGNTGIGLAMVCAAKGYPLVVTMADSFSVERRKLMRFLGAKVVLTPRAQKGFGMYNKAKELAEQNGWFLASQFETKDNADIHEATTAREILGDFEGERLDYWITGYGTGGTVSGVARVLRKERPETKIILTEPANAAIVSSGYVNTRNDAHQPTESHPKFEPHPIQGWTPDFIPWVLQEAIDKSYYDELIPIPGADGIEWSRRLAAKEGIFTGISGGSTFAVAMQLAEKAPEGSVMLVMLPDTGERYLSTPLFEGIEEDMTDEEIEISMSSPTAQMPAD</sequence>
<organism evidence="8 9">
    <name type="scientific">Aliiruegeria lutimaris</name>
    <dbReference type="NCBI Taxonomy" id="571298"/>
    <lineage>
        <taxon>Bacteria</taxon>
        <taxon>Pseudomonadati</taxon>
        <taxon>Pseudomonadota</taxon>
        <taxon>Alphaproteobacteria</taxon>
        <taxon>Rhodobacterales</taxon>
        <taxon>Roseobacteraceae</taxon>
        <taxon>Aliiruegeria</taxon>
    </lineage>
</organism>
<dbReference type="Gene3D" id="3.40.50.1100">
    <property type="match status" value="2"/>
</dbReference>
<dbReference type="CDD" id="cd01561">
    <property type="entry name" value="CBS_like"/>
    <property type="match status" value="1"/>
</dbReference>
<dbReference type="InterPro" id="IPR036052">
    <property type="entry name" value="TrpB-like_PALP_sf"/>
</dbReference>
<name>A0A1G9AJ25_9RHOB</name>
<dbReference type="InterPro" id="IPR001926">
    <property type="entry name" value="TrpB-like_PALP"/>
</dbReference>
<keyword evidence="9" id="KW-1185">Reference proteome</keyword>
<dbReference type="Proteomes" id="UP000199382">
    <property type="component" value="Unassembled WGS sequence"/>
</dbReference>
<evidence type="ECO:0000256" key="2">
    <source>
        <dbReference type="ARBA" id="ARBA00007103"/>
    </source>
</evidence>
<dbReference type="RefSeq" id="WP_093158464.1">
    <property type="nucleotide sequence ID" value="NZ_FNEK01000036.1"/>
</dbReference>